<gene>
    <name evidence="1" type="ORF">SPIL2461_LOCUS2056</name>
</gene>
<feature type="non-terminal residue" evidence="1">
    <location>
        <position position="53"/>
    </location>
</feature>
<dbReference type="EMBL" id="CAJNIZ010002202">
    <property type="protein sequence ID" value="CAE7207423.1"/>
    <property type="molecule type" value="Genomic_DNA"/>
</dbReference>
<evidence type="ECO:0000313" key="1">
    <source>
        <dbReference type="EMBL" id="CAE7207423.1"/>
    </source>
</evidence>
<sequence>DYNLSCGEGRQVIDNATWYRCADPAACTELDNETCCEVRLAGPIPGPAVFCVF</sequence>
<proteinExistence type="predicted"/>
<reference evidence="1" key="1">
    <citation type="submission" date="2021-02" db="EMBL/GenBank/DDBJ databases">
        <authorList>
            <person name="Dougan E. K."/>
            <person name="Rhodes N."/>
            <person name="Thang M."/>
            <person name="Chan C."/>
        </authorList>
    </citation>
    <scope>NUCLEOTIDE SEQUENCE</scope>
</reference>
<protein>
    <submittedName>
        <fullName evidence="1">Uncharacterized protein</fullName>
    </submittedName>
</protein>
<organism evidence="1 2">
    <name type="scientific">Symbiodinium pilosum</name>
    <name type="common">Dinoflagellate</name>
    <dbReference type="NCBI Taxonomy" id="2952"/>
    <lineage>
        <taxon>Eukaryota</taxon>
        <taxon>Sar</taxon>
        <taxon>Alveolata</taxon>
        <taxon>Dinophyceae</taxon>
        <taxon>Suessiales</taxon>
        <taxon>Symbiodiniaceae</taxon>
        <taxon>Symbiodinium</taxon>
    </lineage>
</organism>
<keyword evidence="2" id="KW-1185">Reference proteome</keyword>
<accession>A0A812JIG5</accession>
<evidence type="ECO:0000313" key="2">
    <source>
        <dbReference type="Proteomes" id="UP000649617"/>
    </source>
</evidence>
<name>A0A812JIG5_SYMPI</name>
<dbReference type="AlphaFoldDB" id="A0A812JIG5"/>
<dbReference type="Proteomes" id="UP000649617">
    <property type="component" value="Unassembled WGS sequence"/>
</dbReference>
<comment type="caution">
    <text evidence="1">The sequence shown here is derived from an EMBL/GenBank/DDBJ whole genome shotgun (WGS) entry which is preliminary data.</text>
</comment>